<dbReference type="GO" id="GO:0071949">
    <property type="term" value="F:FAD binding"/>
    <property type="evidence" value="ECO:0007669"/>
    <property type="project" value="TreeGrafter"/>
</dbReference>
<keyword evidence="4" id="KW-0028">Amino-acid biosynthesis</keyword>
<comment type="cofactor">
    <cofactor evidence="1 12">
        <name>FAD</name>
        <dbReference type="ChEBI" id="CHEBI:57692"/>
    </cofactor>
</comment>
<keyword evidence="6 12" id="KW-0274">FAD</keyword>
<comment type="similarity">
    <text evidence="3 12">Belongs to the methylenetetrahydrofolate reductase family.</text>
</comment>
<keyword evidence="5 12" id="KW-0285">Flavoprotein</keyword>
<dbReference type="GO" id="GO:0035999">
    <property type="term" value="P:tetrahydrofolate interconversion"/>
    <property type="evidence" value="ECO:0007669"/>
    <property type="project" value="UniProtKB-UniPathway"/>
</dbReference>
<evidence type="ECO:0000256" key="3">
    <source>
        <dbReference type="ARBA" id="ARBA00006743"/>
    </source>
</evidence>
<dbReference type="InterPro" id="IPR004620">
    <property type="entry name" value="MTHF_reductase_bac"/>
</dbReference>
<dbReference type="UniPathway" id="UPA00193"/>
<keyword evidence="7 12" id="KW-0560">Oxidoreductase</keyword>
<dbReference type="GO" id="GO:0106312">
    <property type="term" value="F:methylenetetrahydrofolate reductase (NADH) activity"/>
    <property type="evidence" value="ECO:0007669"/>
    <property type="project" value="UniProtKB-EC"/>
</dbReference>
<proteinExistence type="inferred from homology"/>
<protein>
    <recommendedName>
        <fullName evidence="12">Methylenetetrahydrofolate reductase</fullName>
        <ecNumber evidence="12">1.5.1.54</ecNumber>
    </recommendedName>
</protein>
<evidence type="ECO:0000256" key="11">
    <source>
        <dbReference type="ARBA" id="ARBA00048628"/>
    </source>
</evidence>
<evidence type="ECO:0000256" key="6">
    <source>
        <dbReference type="ARBA" id="ARBA00022827"/>
    </source>
</evidence>
<dbReference type="Pfam" id="PF02219">
    <property type="entry name" value="MTHFR"/>
    <property type="match status" value="1"/>
</dbReference>
<dbReference type="CDD" id="cd00537">
    <property type="entry name" value="MTHFR"/>
    <property type="match status" value="1"/>
</dbReference>
<dbReference type="GO" id="GO:0009086">
    <property type="term" value="P:methionine biosynthetic process"/>
    <property type="evidence" value="ECO:0007669"/>
    <property type="project" value="UniProtKB-KW"/>
</dbReference>
<evidence type="ECO:0000256" key="8">
    <source>
        <dbReference type="ARBA" id="ARBA00023027"/>
    </source>
</evidence>
<evidence type="ECO:0000256" key="5">
    <source>
        <dbReference type="ARBA" id="ARBA00022630"/>
    </source>
</evidence>
<organism evidence="13 14">
    <name type="scientific">Pseudomonas salomonii</name>
    <dbReference type="NCBI Taxonomy" id="191391"/>
    <lineage>
        <taxon>Bacteria</taxon>
        <taxon>Pseudomonadati</taxon>
        <taxon>Pseudomonadota</taxon>
        <taxon>Gammaproteobacteria</taxon>
        <taxon>Pseudomonadales</taxon>
        <taxon>Pseudomonadaceae</taxon>
        <taxon>Pseudomonas</taxon>
    </lineage>
</organism>
<dbReference type="Gene3D" id="3.20.20.220">
    <property type="match status" value="1"/>
</dbReference>
<evidence type="ECO:0000256" key="4">
    <source>
        <dbReference type="ARBA" id="ARBA00022605"/>
    </source>
</evidence>
<evidence type="ECO:0000256" key="1">
    <source>
        <dbReference type="ARBA" id="ARBA00001974"/>
    </source>
</evidence>
<dbReference type="FunFam" id="3.20.20.220:FF:000014">
    <property type="entry name" value="Methylenetetrahydrofolate reductase"/>
    <property type="match status" value="1"/>
</dbReference>
<dbReference type="AlphaFoldDB" id="A0A3M4PYU5"/>
<keyword evidence="9" id="KW-0486">Methionine biosynthesis</keyword>
<evidence type="ECO:0000256" key="9">
    <source>
        <dbReference type="ARBA" id="ARBA00023167"/>
    </source>
</evidence>
<keyword evidence="8" id="KW-0520">NAD</keyword>
<name>A0A3M4PYU5_9PSED</name>
<comment type="catalytic activity">
    <reaction evidence="11">
        <text>(6S)-5-methyl-5,6,7,8-tetrahydrofolate + NAD(+) = (6R)-5,10-methylene-5,6,7,8-tetrahydrofolate + NADH + H(+)</text>
        <dbReference type="Rhea" id="RHEA:19821"/>
        <dbReference type="ChEBI" id="CHEBI:15378"/>
        <dbReference type="ChEBI" id="CHEBI:15636"/>
        <dbReference type="ChEBI" id="CHEBI:18608"/>
        <dbReference type="ChEBI" id="CHEBI:57540"/>
        <dbReference type="ChEBI" id="CHEBI:57945"/>
        <dbReference type="EC" id="1.5.1.54"/>
    </reaction>
    <physiologicalReaction direction="right-to-left" evidence="11">
        <dbReference type="Rhea" id="RHEA:19823"/>
    </physiologicalReaction>
</comment>
<evidence type="ECO:0000313" key="14">
    <source>
        <dbReference type="Proteomes" id="UP000277179"/>
    </source>
</evidence>
<dbReference type="Proteomes" id="UP000277179">
    <property type="component" value="Unassembled WGS sequence"/>
</dbReference>
<reference evidence="13 14" key="1">
    <citation type="submission" date="2018-08" db="EMBL/GenBank/DDBJ databases">
        <title>Recombination of ecologically and evolutionarily significant loci maintains genetic cohesion in the Pseudomonas syringae species complex.</title>
        <authorList>
            <person name="Dillon M."/>
            <person name="Thakur S."/>
            <person name="Almeida R.N.D."/>
            <person name="Weir B.S."/>
            <person name="Guttman D.S."/>
        </authorList>
    </citation>
    <scope>NUCLEOTIDE SEQUENCE [LARGE SCALE GENOMIC DNA]</scope>
    <source>
        <strain evidence="13 14">ICMP 11288</strain>
    </source>
</reference>
<dbReference type="InterPro" id="IPR003171">
    <property type="entry name" value="Mehydrof_redctse-like"/>
</dbReference>
<evidence type="ECO:0000313" key="13">
    <source>
        <dbReference type="EMBL" id="RMQ83319.1"/>
    </source>
</evidence>
<evidence type="ECO:0000256" key="10">
    <source>
        <dbReference type="ARBA" id="ARBA00034478"/>
    </source>
</evidence>
<evidence type="ECO:0000256" key="7">
    <source>
        <dbReference type="ARBA" id="ARBA00023002"/>
    </source>
</evidence>
<dbReference type="PANTHER" id="PTHR45754">
    <property type="entry name" value="METHYLENETETRAHYDROFOLATE REDUCTASE"/>
    <property type="match status" value="1"/>
</dbReference>
<dbReference type="PANTHER" id="PTHR45754:SF3">
    <property type="entry name" value="METHYLENETETRAHYDROFOLATE REDUCTASE (NADPH)"/>
    <property type="match status" value="1"/>
</dbReference>
<evidence type="ECO:0000256" key="2">
    <source>
        <dbReference type="ARBA" id="ARBA00004777"/>
    </source>
</evidence>
<comment type="caution">
    <text evidence="13">The sequence shown here is derived from an EMBL/GenBank/DDBJ whole genome shotgun (WGS) entry which is preliminary data.</text>
</comment>
<dbReference type="GO" id="GO:0005829">
    <property type="term" value="C:cytosol"/>
    <property type="evidence" value="ECO:0007669"/>
    <property type="project" value="InterPro"/>
</dbReference>
<sequence length="295" mass="33191">MHDLRFYEFPRVLTMSQDRRYSFEFFPTKTDAGHEKLMATAKQLASFNPDFFSCTYGAGGSTRDRTINTVLQLESEVKVPAAPHLSCVGDSKADLRSLLTQYKQAGIKRIVALRGDLPSGMGMASGELRYANDLVSFIREESGDHFHIEVAAYPEMHPQARNFEDDLQNFVRKANAGADSAITQYFFNADSYFYFVERVRAMGVNIPIVPGIMPITNYSKLARFSDACGAEIPRWVRKQLEAYGDDVKSIQAFGEQVITQMCEQLLQGGAPGLHFYTLNQTEPSLAIWNNLKLPR</sequence>
<dbReference type="NCBIfam" id="TIGR00676">
    <property type="entry name" value="fadh2"/>
    <property type="match status" value="1"/>
</dbReference>
<dbReference type="SUPFAM" id="SSF51730">
    <property type="entry name" value="FAD-linked oxidoreductase"/>
    <property type="match status" value="1"/>
</dbReference>
<dbReference type="EMBL" id="RBRL01000391">
    <property type="protein sequence ID" value="RMQ83319.1"/>
    <property type="molecule type" value="Genomic_DNA"/>
</dbReference>
<comment type="pathway">
    <text evidence="10">Amino-acid biosynthesis; L-methionine biosynthesis via de novo pathway.</text>
</comment>
<gene>
    <name evidence="13" type="ORF">ALP97_00777</name>
</gene>
<accession>A0A3M4PYU5</accession>
<dbReference type="EC" id="1.5.1.54" evidence="12"/>
<comment type="pathway">
    <text evidence="2 12">One-carbon metabolism; tetrahydrofolate interconversion.</text>
</comment>
<evidence type="ECO:0000256" key="12">
    <source>
        <dbReference type="RuleBase" id="RU003862"/>
    </source>
</evidence>
<dbReference type="InterPro" id="IPR029041">
    <property type="entry name" value="FAD-linked_oxidoreductase-like"/>
</dbReference>